<feature type="region of interest" description="Disordered" evidence="1">
    <location>
        <begin position="1"/>
        <end position="26"/>
    </location>
</feature>
<dbReference type="InterPro" id="IPR029058">
    <property type="entry name" value="AB_hydrolase_fold"/>
</dbReference>
<reference evidence="3 4" key="1">
    <citation type="submission" date="2024-06" db="EMBL/GenBank/DDBJ databases">
        <title>Genomic Encyclopedia of Type Strains, Phase IV (KMG-IV): sequencing the most valuable type-strain genomes for metagenomic binning, comparative biology and taxonomic classification.</title>
        <authorList>
            <person name="Goeker M."/>
        </authorList>
    </citation>
    <scope>NUCLEOTIDE SEQUENCE [LARGE SCALE GENOMIC DNA]</scope>
    <source>
        <strain evidence="3 4">DSM 19730</strain>
    </source>
</reference>
<dbReference type="EMBL" id="JBEPMN010000015">
    <property type="protein sequence ID" value="MET3662826.1"/>
    <property type="molecule type" value="Genomic_DNA"/>
</dbReference>
<gene>
    <name evidence="3" type="ORF">ABID44_003177</name>
</gene>
<keyword evidence="4" id="KW-1185">Reference proteome</keyword>
<dbReference type="InterPro" id="IPR026555">
    <property type="entry name" value="NSL3/Tex30"/>
</dbReference>
<evidence type="ECO:0000313" key="3">
    <source>
        <dbReference type="EMBL" id="MET3662826.1"/>
    </source>
</evidence>
<dbReference type="Gene3D" id="3.40.50.1820">
    <property type="entry name" value="alpha/beta hydrolase"/>
    <property type="match status" value="1"/>
</dbReference>
<proteinExistence type="predicted"/>
<evidence type="ECO:0000313" key="4">
    <source>
        <dbReference type="Proteomes" id="UP001549143"/>
    </source>
</evidence>
<dbReference type="PANTHER" id="PTHR13136">
    <property type="entry name" value="TESTIS DEVELOPMENT PROTEIN PRTD"/>
    <property type="match status" value="1"/>
</dbReference>
<protein>
    <submittedName>
        <fullName evidence="3">Alpha/beta-hydrolase family hydrolase</fullName>
    </submittedName>
</protein>
<dbReference type="Proteomes" id="UP001549143">
    <property type="component" value="Unassembled WGS sequence"/>
</dbReference>
<dbReference type="InterPro" id="IPR046879">
    <property type="entry name" value="KANL3/Tex30_Abhydrolase"/>
</dbReference>
<organism evidence="3 4">
    <name type="scientific">Aquamicrobium ahrensii</name>
    <dbReference type="NCBI Taxonomy" id="469551"/>
    <lineage>
        <taxon>Bacteria</taxon>
        <taxon>Pseudomonadati</taxon>
        <taxon>Pseudomonadota</taxon>
        <taxon>Alphaproteobacteria</taxon>
        <taxon>Hyphomicrobiales</taxon>
        <taxon>Phyllobacteriaceae</taxon>
        <taxon>Aquamicrobium</taxon>
    </lineage>
</organism>
<name>A0ABV2KP54_9HYPH</name>
<dbReference type="PANTHER" id="PTHR13136:SF11">
    <property type="entry name" value="TESTIS-EXPRESSED PROTEIN 30"/>
    <property type="match status" value="1"/>
</dbReference>
<comment type="caution">
    <text evidence="3">The sequence shown here is derived from an EMBL/GenBank/DDBJ whole genome shotgun (WGS) entry which is preliminary data.</text>
</comment>
<dbReference type="Pfam" id="PF20408">
    <property type="entry name" value="Abhydrolase_11"/>
    <property type="match status" value="1"/>
</dbReference>
<accession>A0ABV2KP54</accession>
<feature type="domain" description="KANL3/Tex30 alpha/beta hydrolase-like" evidence="2">
    <location>
        <begin position="26"/>
        <end position="141"/>
    </location>
</feature>
<dbReference type="SUPFAM" id="SSF53474">
    <property type="entry name" value="alpha/beta-Hydrolases"/>
    <property type="match status" value="1"/>
</dbReference>
<sequence>MVNLAHSASFDSEDKDAPSKPGIKHLAHGAGASMDSTLMNAMAKSLASAGLRVARFEFAYTAARRPGDGRKPPPKAERLLSEYVAAVDDLGPTTGPLIIGGKSMGGRVAGMVSNPFFEAGWVAGLLCLGYPFHPRKRPNQVLKTLQHNRSAS</sequence>
<evidence type="ECO:0000259" key="2">
    <source>
        <dbReference type="Pfam" id="PF20408"/>
    </source>
</evidence>
<evidence type="ECO:0000256" key="1">
    <source>
        <dbReference type="SAM" id="MobiDB-lite"/>
    </source>
</evidence>